<accession>A0A2U3R6H7</accession>
<evidence type="ECO:0000313" key="1">
    <source>
        <dbReference type="EMBL" id="SPR08834.1"/>
    </source>
</evidence>
<gene>
    <name evidence="1" type="ORF">UT76HP_01416</name>
</gene>
<dbReference type="Proteomes" id="UP000244943">
    <property type="component" value="Chromosome I"/>
</dbReference>
<evidence type="ECO:0008006" key="3">
    <source>
        <dbReference type="Google" id="ProtNLM"/>
    </source>
</evidence>
<proteinExistence type="predicted"/>
<dbReference type="GO" id="GO:0004852">
    <property type="term" value="F:uroporphyrinogen-III synthase activity"/>
    <property type="evidence" value="ECO:0007669"/>
    <property type="project" value="InterPro"/>
</dbReference>
<dbReference type="GeneID" id="89459471"/>
<organism evidence="1 2">
    <name type="scientific">Orientia tsutsugamushi</name>
    <name type="common">Rickettsia tsutsugamushi</name>
    <dbReference type="NCBI Taxonomy" id="784"/>
    <lineage>
        <taxon>Bacteria</taxon>
        <taxon>Pseudomonadati</taxon>
        <taxon>Pseudomonadota</taxon>
        <taxon>Alphaproteobacteria</taxon>
        <taxon>Rickettsiales</taxon>
        <taxon>Rickettsiaceae</taxon>
        <taxon>Rickettsieae</taxon>
        <taxon>Orientia</taxon>
    </lineage>
</organism>
<dbReference type="GO" id="GO:0033014">
    <property type="term" value="P:tetrapyrrole biosynthetic process"/>
    <property type="evidence" value="ECO:0007669"/>
    <property type="project" value="InterPro"/>
</dbReference>
<evidence type="ECO:0000313" key="2">
    <source>
        <dbReference type="Proteomes" id="UP000244943"/>
    </source>
</evidence>
<dbReference type="SUPFAM" id="SSF69618">
    <property type="entry name" value="HemD-like"/>
    <property type="match status" value="1"/>
</dbReference>
<dbReference type="RefSeq" id="WP_045918165.1">
    <property type="nucleotide sequence ID" value="NZ_LS398552.1"/>
</dbReference>
<dbReference type="EMBL" id="LS398552">
    <property type="protein sequence ID" value="SPR08834.1"/>
    <property type="molecule type" value="Genomic_DNA"/>
</dbReference>
<protein>
    <recommendedName>
        <fullName evidence="3">Tetrapyrrole biosynthesis uroporphyrinogen III synthase domain-containing protein</fullName>
    </recommendedName>
</protein>
<dbReference type="InterPro" id="IPR036108">
    <property type="entry name" value="4pyrrol_syn_uPrphyn_synt_sf"/>
</dbReference>
<reference evidence="2" key="1">
    <citation type="submission" date="2018-03" db="EMBL/GenBank/DDBJ databases">
        <authorList>
            <person name="Batty M. E."/>
            <person name="Batty M E."/>
        </authorList>
    </citation>
    <scope>NUCLEOTIDE SEQUENCE [LARGE SCALE GENOMIC DNA]</scope>
</reference>
<sequence>MALNKLLLIRTIEENKLLQSRLVGKFTICNCPLINYEVIKSDYSKISQGQNIVITSKFAAKIIAENMNSNVNCFVVGQVSSQILQQNKFIRVVGVYNTVEKLLLNTSKAKNIIYYCGNYITHDPPNHWTKKIVYLVKYAQDLTDEAKINLSLSQISHSLIYSYNAGLNLIKLLKKNKLLWTLQNVRIICISSKVGSLFTRIAKKVSFPTTPTSKNMIKILLNHNHTILINSKFIN</sequence>
<name>A0A2U3R6H7_ORITS</name>
<dbReference type="AlphaFoldDB" id="A0A2U3R6H7"/>